<dbReference type="AlphaFoldDB" id="A0A2T7UV26"/>
<sequence>MLPTPLMAELPPPGCYARDYDAAHLAAHPEQGVAGLRLWYFTEDDAGETPAALVEARMSGEGRAARDGVGGAVLTQLAVCDAQGACYVECDGGLFTTEATAGGGLRLSTQRFRVGEGDSCGGASDLAEAEGRTTAYLLDPAPSEACESLWRTHPLPAPGCYGVTYSDMGHGQGLLGMRLYLRAPDSGFAFPQAEGTFRVTLPDGGRAREAGMGAARIAVPIWCSSRDGFCRSGIDEGGLRVVPMGEDALALETTRFLVYGPEAANLDIAVPGPAPTRHQLQRMPADACRGME</sequence>
<name>A0A2T7UV26_9RHOB</name>
<dbReference type="EMBL" id="QDDR01000002">
    <property type="protein sequence ID" value="PVE48623.1"/>
    <property type="molecule type" value="Genomic_DNA"/>
</dbReference>
<reference evidence="1 2" key="1">
    <citation type="journal article" date="2011" name="Syst. Appl. Microbiol.">
        <title>Defluviimonas denitrificans gen. nov., sp. nov., and Pararhodobacter aggregans gen. nov., sp. nov., non-phototrophic Rhodobacteraceae from the biofilter of a marine aquaculture.</title>
        <authorList>
            <person name="Foesel B.U."/>
            <person name="Drake H.L."/>
            <person name="Schramm A."/>
        </authorList>
    </citation>
    <scope>NUCLEOTIDE SEQUENCE [LARGE SCALE GENOMIC DNA]</scope>
    <source>
        <strain evidence="1 2">D1-19</strain>
    </source>
</reference>
<evidence type="ECO:0000313" key="2">
    <source>
        <dbReference type="Proteomes" id="UP000244810"/>
    </source>
</evidence>
<evidence type="ECO:0000313" key="1">
    <source>
        <dbReference type="EMBL" id="PVE48623.1"/>
    </source>
</evidence>
<protein>
    <submittedName>
        <fullName evidence="1">Uncharacterized protein</fullName>
    </submittedName>
</protein>
<comment type="caution">
    <text evidence="1">The sequence shown here is derived from an EMBL/GenBank/DDBJ whole genome shotgun (WGS) entry which is preliminary data.</text>
</comment>
<dbReference type="Proteomes" id="UP000244810">
    <property type="component" value="Unassembled WGS sequence"/>
</dbReference>
<proteinExistence type="predicted"/>
<organism evidence="1 2">
    <name type="scientific">Pararhodobacter aggregans</name>
    <dbReference type="NCBI Taxonomy" id="404875"/>
    <lineage>
        <taxon>Bacteria</taxon>
        <taxon>Pseudomonadati</taxon>
        <taxon>Pseudomonadota</taxon>
        <taxon>Alphaproteobacteria</taxon>
        <taxon>Rhodobacterales</taxon>
        <taxon>Paracoccaceae</taxon>
        <taxon>Pararhodobacter</taxon>
    </lineage>
</organism>
<accession>A0A2T7UV26</accession>
<keyword evidence="2" id="KW-1185">Reference proteome</keyword>
<gene>
    <name evidence="1" type="ORF">DDE23_06100</name>
</gene>